<keyword evidence="5" id="KW-1185">Reference proteome</keyword>
<evidence type="ECO:0000313" key="4">
    <source>
        <dbReference type="EMBL" id="KOC68617.1"/>
    </source>
</evidence>
<dbReference type="InterPro" id="IPR051570">
    <property type="entry name" value="TBC1_cilium_biogenesis"/>
</dbReference>
<dbReference type="STRING" id="597456.A0A0L7RC95"/>
<proteinExistence type="predicted"/>
<sequence length="530" mass="61077">MKNLNLPENFIGVKYLSVVPSPLDGGANNIIACVSSSCNLHFFDLSQSCLIDTLQPIEPIKKIVVSPTGRYVAYIEKQGHLKLTFTEKIFSQKCGTVKKLKEPCRPLAHGIHDHLRCVKQGIKQELRLERLILILKEFGEYPEKYRVLIWSTILKLPANKSAYNALANEAANTNYTLDILKSCPLASRSKRMLLMTTVGCLIQWCPLLVQCSFLPNLVFPFLMIFQKDLLFGFELILSILLNYCQKWFEYHPLPPLNVLGIIENVLLQTDPTLLNVFCERGITSSEYAWPLLQTAMSEVLSGPECICSREIIISLDTQENIKKYFTKQGHIGAHELLKVAQQLDDNIPLRIHPNHYLRKEIITLSPNGPYTPDLVLDFPKFLTDEISVFELEKLKEKERIMREHNRKAMELAEANRLKHEAKSFMDQIHQIRLNEAQRCFKEHLFDVNWKLKATEQQSETLQSRRECVSDEFYDVPNLNLDITSDEDIVGSKDDETKHYDQLRQDVDKLEYEVQNLLTSLRSEKSRIVSI</sequence>
<accession>A0A0L7RC95</accession>
<dbReference type="OrthoDB" id="5578278at2759"/>
<keyword evidence="2" id="KW-0677">Repeat</keyword>
<dbReference type="Proteomes" id="UP000053825">
    <property type="component" value="Unassembled WGS sequence"/>
</dbReference>
<dbReference type="GO" id="GO:0036064">
    <property type="term" value="C:ciliary basal body"/>
    <property type="evidence" value="ECO:0007669"/>
    <property type="project" value="TreeGrafter"/>
</dbReference>
<gene>
    <name evidence="4" type="ORF">WH47_06408</name>
</gene>
<dbReference type="PANTHER" id="PTHR19853:SF1">
    <property type="entry name" value="TBC1 DOMAIN FAMILY MEMBER 31"/>
    <property type="match status" value="1"/>
</dbReference>
<dbReference type="GO" id="GO:0060271">
    <property type="term" value="P:cilium assembly"/>
    <property type="evidence" value="ECO:0007669"/>
    <property type="project" value="TreeGrafter"/>
</dbReference>
<dbReference type="InterPro" id="IPR036322">
    <property type="entry name" value="WD40_repeat_dom_sf"/>
</dbReference>
<feature type="coiled-coil region" evidence="3">
    <location>
        <begin position="451"/>
        <end position="519"/>
    </location>
</feature>
<keyword evidence="3" id="KW-0175">Coiled coil</keyword>
<dbReference type="EMBL" id="KQ414615">
    <property type="protein sequence ID" value="KOC68617.1"/>
    <property type="molecule type" value="Genomic_DNA"/>
</dbReference>
<dbReference type="PANTHER" id="PTHR19853">
    <property type="entry name" value="WD REPEAT CONTAINING PROTEIN 3 WDR3"/>
    <property type="match status" value="1"/>
</dbReference>
<keyword evidence="1" id="KW-0853">WD repeat</keyword>
<evidence type="ECO:0000313" key="5">
    <source>
        <dbReference type="Proteomes" id="UP000053825"/>
    </source>
</evidence>
<organism evidence="4 5">
    <name type="scientific">Habropoda laboriosa</name>
    <dbReference type="NCBI Taxonomy" id="597456"/>
    <lineage>
        <taxon>Eukaryota</taxon>
        <taxon>Metazoa</taxon>
        <taxon>Ecdysozoa</taxon>
        <taxon>Arthropoda</taxon>
        <taxon>Hexapoda</taxon>
        <taxon>Insecta</taxon>
        <taxon>Pterygota</taxon>
        <taxon>Neoptera</taxon>
        <taxon>Endopterygota</taxon>
        <taxon>Hymenoptera</taxon>
        <taxon>Apocrita</taxon>
        <taxon>Aculeata</taxon>
        <taxon>Apoidea</taxon>
        <taxon>Anthophila</taxon>
        <taxon>Apidae</taxon>
        <taxon>Habropoda</taxon>
    </lineage>
</organism>
<evidence type="ECO:0000256" key="1">
    <source>
        <dbReference type="ARBA" id="ARBA00022574"/>
    </source>
</evidence>
<evidence type="ECO:0000256" key="2">
    <source>
        <dbReference type="ARBA" id="ARBA00022737"/>
    </source>
</evidence>
<name>A0A0L7RC95_9HYME</name>
<dbReference type="AlphaFoldDB" id="A0A0L7RC95"/>
<protein>
    <submittedName>
        <fullName evidence="4">WD repeat-containing protein 67</fullName>
    </submittedName>
</protein>
<evidence type="ECO:0000256" key="3">
    <source>
        <dbReference type="SAM" id="Coils"/>
    </source>
</evidence>
<dbReference type="SUPFAM" id="SSF50978">
    <property type="entry name" value="WD40 repeat-like"/>
    <property type="match status" value="1"/>
</dbReference>
<reference evidence="4 5" key="1">
    <citation type="submission" date="2015-07" db="EMBL/GenBank/DDBJ databases">
        <title>The genome of Habropoda laboriosa.</title>
        <authorList>
            <person name="Pan H."/>
            <person name="Kapheim K."/>
        </authorList>
    </citation>
    <scope>NUCLEOTIDE SEQUENCE [LARGE SCALE GENOMIC DNA]</scope>
    <source>
        <strain evidence="4">0110345459</strain>
    </source>
</reference>